<comment type="caution">
    <text evidence="1">The sequence shown here is derived from an EMBL/GenBank/DDBJ whole genome shotgun (WGS) entry which is preliminary data.</text>
</comment>
<evidence type="ECO:0000313" key="1">
    <source>
        <dbReference type="EMBL" id="KKL98789.1"/>
    </source>
</evidence>
<gene>
    <name evidence="1" type="ORF">LCGC14_1820850</name>
</gene>
<organism evidence="1">
    <name type="scientific">marine sediment metagenome</name>
    <dbReference type="NCBI Taxonomy" id="412755"/>
    <lineage>
        <taxon>unclassified sequences</taxon>
        <taxon>metagenomes</taxon>
        <taxon>ecological metagenomes</taxon>
    </lineage>
</organism>
<dbReference type="AlphaFoldDB" id="A0A0F9GJ05"/>
<protein>
    <submittedName>
        <fullName evidence="1">Uncharacterized protein</fullName>
    </submittedName>
</protein>
<name>A0A0F9GJ05_9ZZZZ</name>
<reference evidence="1" key="1">
    <citation type="journal article" date="2015" name="Nature">
        <title>Complex archaea that bridge the gap between prokaryotes and eukaryotes.</title>
        <authorList>
            <person name="Spang A."/>
            <person name="Saw J.H."/>
            <person name="Jorgensen S.L."/>
            <person name="Zaremba-Niedzwiedzka K."/>
            <person name="Martijn J."/>
            <person name="Lind A.E."/>
            <person name="van Eijk R."/>
            <person name="Schleper C."/>
            <person name="Guy L."/>
            <person name="Ettema T.J."/>
        </authorList>
    </citation>
    <scope>NUCLEOTIDE SEQUENCE</scope>
</reference>
<sequence>MANKELHRIVYRCLECHYMVTIITTQSEPPPLCCIKHAGEWPEMEIYSHINLLTREYVR</sequence>
<proteinExistence type="predicted"/>
<dbReference type="EMBL" id="LAZR01017830">
    <property type="protein sequence ID" value="KKL98789.1"/>
    <property type="molecule type" value="Genomic_DNA"/>
</dbReference>
<accession>A0A0F9GJ05</accession>